<protein>
    <recommendedName>
        <fullName evidence="6">subtilisin</fullName>
        <ecNumber evidence="6">3.4.21.62</ecNumber>
    </recommendedName>
</protein>
<dbReference type="Proteomes" id="UP000332933">
    <property type="component" value="Unassembled WGS sequence"/>
</dbReference>
<organism evidence="10 11">
    <name type="scientific">Aphanomyces stellatus</name>
    <dbReference type="NCBI Taxonomy" id="120398"/>
    <lineage>
        <taxon>Eukaryota</taxon>
        <taxon>Sar</taxon>
        <taxon>Stramenopiles</taxon>
        <taxon>Oomycota</taxon>
        <taxon>Saprolegniomycetes</taxon>
        <taxon>Saprolegniales</taxon>
        <taxon>Verrucalvaceae</taxon>
        <taxon>Aphanomyces</taxon>
    </lineage>
</organism>
<dbReference type="SUPFAM" id="SSF52743">
    <property type="entry name" value="Subtilisin-like"/>
    <property type="match status" value="1"/>
</dbReference>
<dbReference type="Gene3D" id="3.40.50.200">
    <property type="entry name" value="Peptidase S8/S53 domain"/>
    <property type="match status" value="1"/>
</dbReference>
<feature type="active site" description="Charge relay system" evidence="7">
    <location>
        <position position="405"/>
    </location>
</feature>
<feature type="active site" description="Charge relay system" evidence="7">
    <location>
        <position position="175"/>
    </location>
</feature>
<comment type="similarity">
    <text evidence="1 7">Belongs to the peptidase S8 family.</text>
</comment>
<dbReference type="PROSITE" id="PS51892">
    <property type="entry name" value="SUBTILASE"/>
    <property type="match status" value="1"/>
</dbReference>
<sequence>MRFPLLFLAPSIIVAKISIHVHRALEVANMADIAIEFHAAETSAPRSRIEGMIMDDHRTAVYRALRAAADAAAAQLAGVLNVTCTTFWIKKSAVCRGLTHDQVHAVANLDLVQRVIQPFSIHLNSQPLFVDAASSSDNDDATTLAAEPQWGVDTIGAPAIWNHVTGRGVVVGSIDTGAAFRHEAIQHNWRKTKGWFNPYNESSVHPLPIDTDGHGTHTIGTMVGAHGIGVAPDAQWISCLGLYGGDGTHEALVACLQFMMCPTDLDGTHPDCTLGADVVNNSWGDDDGLDGRWLADILDVYHTVGIVPVFSNGNTGPRCTTIDVPANSPRVLSVGAVGSFANNPNALAYFSSKGPATTVVNDTTTHASANYTVQRIKPDVVAPGMFVRSADAANLTGYVRRAGSSMAAPHVTGAVALLKQAWPRITYDELYALLTTHADRAMLEPEPHTWHYPNGTIIARGAVNCGGVLDTAWPNNRFGYGRVNVAAILDGVLHSPGRSSSTPPPANSIDVITFPVATPASTLPSPDAQATEPQSTTGGCDVPLLGVDFVGHDIVGIPALQLHDCCGVCAVYRGCRGFSYFEGTCWLKSDVSTTIDKAGVTSVYVDQL</sequence>
<dbReference type="EMBL" id="VJMH01007024">
    <property type="protein sequence ID" value="KAF0685917.1"/>
    <property type="molecule type" value="Genomic_DNA"/>
</dbReference>
<dbReference type="InterPro" id="IPR000209">
    <property type="entry name" value="Peptidase_S8/S53_dom"/>
</dbReference>
<evidence type="ECO:0000256" key="3">
    <source>
        <dbReference type="ARBA" id="ARBA00022801"/>
    </source>
</evidence>
<comment type="catalytic activity">
    <reaction evidence="5">
        <text>Hydrolysis of proteins with broad specificity for peptide bonds, and a preference for a large uncharged residue in P1. Hydrolyzes peptide amides.</text>
        <dbReference type="EC" id="3.4.21.62"/>
    </reaction>
</comment>
<feature type="domain" description="Peptidase S8/S53" evidence="8">
    <location>
        <begin position="166"/>
        <end position="463"/>
    </location>
</feature>
<dbReference type="GO" id="GO:0004252">
    <property type="term" value="F:serine-type endopeptidase activity"/>
    <property type="evidence" value="ECO:0007669"/>
    <property type="project" value="UniProtKB-UniRule"/>
</dbReference>
<dbReference type="GO" id="GO:0006508">
    <property type="term" value="P:proteolysis"/>
    <property type="evidence" value="ECO:0007669"/>
    <property type="project" value="UniProtKB-KW"/>
</dbReference>
<evidence type="ECO:0000256" key="5">
    <source>
        <dbReference type="ARBA" id="ARBA00023529"/>
    </source>
</evidence>
<dbReference type="InterPro" id="IPR050131">
    <property type="entry name" value="Peptidase_S8_subtilisin-like"/>
</dbReference>
<proteinExistence type="inferred from homology"/>
<dbReference type="EMBL" id="CAADRA010007050">
    <property type="protein sequence ID" value="VFT98901.1"/>
    <property type="molecule type" value="Genomic_DNA"/>
</dbReference>
<gene>
    <name evidence="10" type="primary">Aste57867_22234</name>
    <name evidence="9" type="ORF">As57867_022165</name>
    <name evidence="10" type="ORF">ASTE57867_22234</name>
</gene>
<keyword evidence="11" id="KW-1185">Reference proteome</keyword>
<feature type="active site" description="Charge relay system" evidence="7">
    <location>
        <position position="214"/>
    </location>
</feature>
<evidence type="ECO:0000256" key="6">
    <source>
        <dbReference type="ARBA" id="ARBA00023619"/>
    </source>
</evidence>
<keyword evidence="3 7" id="KW-0378">Hydrolase</keyword>
<dbReference type="Gene3D" id="3.50.4.10">
    <property type="entry name" value="Hepatocyte Growth Factor"/>
    <property type="match status" value="1"/>
</dbReference>
<accession>A0A485LJK8</accession>
<evidence type="ECO:0000313" key="10">
    <source>
        <dbReference type="EMBL" id="VFT98901.1"/>
    </source>
</evidence>
<evidence type="ECO:0000313" key="11">
    <source>
        <dbReference type="Proteomes" id="UP000332933"/>
    </source>
</evidence>
<dbReference type="EC" id="3.4.21.62" evidence="6"/>
<evidence type="ECO:0000256" key="1">
    <source>
        <dbReference type="ARBA" id="ARBA00011073"/>
    </source>
</evidence>
<evidence type="ECO:0000256" key="7">
    <source>
        <dbReference type="PROSITE-ProRule" id="PRU01240"/>
    </source>
</evidence>
<dbReference type="PRINTS" id="PR00723">
    <property type="entry name" value="SUBTILISIN"/>
</dbReference>
<dbReference type="OrthoDB" id="43334at2759"/>
<reference evidence="9" key="2">
    <citation type="submission" date="2019-06" db="EMBL/GenBank/DDBJ databases">
        <title>Genomics analysis of Aphanomyces spp. identifies a new class of oomycete effector associated with host adaptation.</title>
        <authorList>
            <person name="Gaulin E."/>
        </authorList>
    </citation>
    <scope>NUCLEOTIDE SEQUENCE</scope>
    <source>
        <strain evidence="9">CBS 578.67</strain>
    </source>
</reference>
<dbReference type="Pfam" id="PF00082">
    <property type="entry name" value="Peptidase_S8"/>
    <property type="match status" value="1"/>
</dbReference>
<name>A0A485LJK8_9STRA</name>
<dbReference type="AlphaFoldDB" id="A0A485LJK8"/>
<dbReference type="InterPro" id="IPR036852">
    <property type="entry name" value="Peptidase_S8/S53_dom_sf"/>
</dbReference>
<evidence type="ECO:0000256" key="2">
    <source>
        <dbReference type="ARBA" id="ARBA00022670"/>
    </source>
</evidence>
<dbReference type="InterPro" id="IPR015500">
    <property type="entry name" value="Peptidase_S8_subtilisin-rel"/>
</dbReference>
<reference evidence="10 11" key="1">
    <citation type="submission" date="2019-03" db="EMBL/GenBank/DDBJ databases">
        <authorList>
            <person name="Gaulin E."/>
            <person name="Dumas B."/>
        </authorList>
    </citation>
    <scope>NUCLEOTIDE SEQUENCE [LARGE SCALE GENOMIC DNA]</scope>
    <source>
        <strain evidence="10">CBS 568.67</strain>
    </source>
</reference>
<keyword evidence="2 7" id="KW-0645">Protease</keyword>
<dbReference type="PANTHER" id="PTHR43806:SF67">
    <property type="entry name" value="EGF-LIKE DOMAIN-CONTAINING PROTEIN"/>
    <property type="match status" value="1"/>
</dbReference>
<evidence type="ECO:0000259" key="8">
    <source>
        <dbReference type="Pfam" id="PF00082"/>
    </source>
</evidence>
<keyword evidence="4 7" id="KW-0720">Serine protease</keyword>
<dbReference type="PANTHER" id="PTHR43806">
    <property type="entry name" value="PEPTIDASE S8"/>
    <property type="match status" value="1"/>
</dbReference>
<evidence type="ECO:0000313" key="9">
    <source>
        <dbReference type="EMBL" id="KAF0685917.1"/>
    </source>
</evidence>
<evidence type="ECO:0000256" key="4">
    <source>
        <dbReference type="ARBA" id="ARBA00022825"/>
    </source>
</evidence>